<dbReference type="GO" id="GO:0003700">
    <property type="term" value="F:DNA-binding transcription factor activity"/>
    <property type="evidence" value="ECO:0000318"/>
    <property type="project" value="GO_Central"/>
</dbReference>
<reference evidence="8" key="2">
    <citation type="submission" date="2021-05" db="UniProtKB">
        <authorList>
            <consortium name="EnsemblPlants"/>
        </authorList>
    </citation>
    <scope>IDENTIFICATION</scope>
    <source>
        <strain evidence="8">subsp. malaccensis</strain>
    </source>
</reference>
<dbReference type="EnsemblPlants" id="Ma06_t17380.1">
    <property type="protein sequence ID" value="Ma06_p17380.1"/>
    <property type="gene ID" value="Ma06_g17380"/>
</dbReference>
<dbReference type="AlphaFoldDB" id="A0A804JHA8"/>
<evidence type="ECO:0000259" key="6">
    <source>
        <dbReference type="PROSITE" id="PS50811"/>
    </source>
</evidence>
<dbReference type="PROSITE" id="PS50811">
    <property type="entry name" value="WRKY"/>
    <property type="match status" value="1"/>
</dbReference>
<dbReference type="Proteomes" id="UP000012960">
    <property type="component" value="Unplaced"/>
</dbReference>
<evidence type="ECO:0000313" key="8">
    <source>
        <dbReference type="EnsemblPlants" id="Ma06_p17380.1"/>
    </source>
</evidence>
<dbReference type="Pfam" id="PF03106">
    <property type="entry name" value="WRKY"/>
    <property type="match status" value="1"/>
</dbReference>
<keyword evidence="2" id="KW-0805">Transcription regulation</keyword>
<dbReference type="EMBL" id="HG996471">
    <property type="protein sequence ID" value="CAG1846540.1"/>
    <property type="molecule type" value="Genomic_DNA"/>
</dbReference>
<organism evidence="8 9">
    <name type="scientific">Musa acuminata subsp. malaccensis</name>
    <name type="common">Wild banana</name>
    <name type="synonym">Musa malaccensis</name>
    <dbReference type="NCBI Taxonomy" id="214687"/>
    <lineage>
        <taxon>Eukaryota</taxon>
        <taxon>Viridiplantae</taxon>
        <taxon>Streptophyta</taxon>
        <taxon>Embryophyta</taxon>
        <taxon>Tracheophyta</taxon>
        <taxon>Spermatophyta</taxon>
        <taxon>Magnoliopsida</taxon>
        <taxon>Liliopsida</taxon>
        <taxon>Zingiberales</taxon>
        <taxon>Musaceae</taxon>
        <taxon>Musa</taxon>
    </lineage>
</organism>
<accession>A0A804JHA8</accession>
<evidence type="ECO:0000256" key="1">
    <source>
        <dbReference type="ARBA" id="ARBA00004123"/>
    </source>
</evidence>
<sequence>MSSSPTKVAASSVADRPAVQSLIRIRETAAHLGVMIRPLFLEHAAAKSTFDELMDSVSRALTLAVVEETAAVADTGEDQLREISGGKSKISSVGERRRLCRRRSRPYSWTKVISSSMDDGHTWRKYGQKVIQSAKYPRSYFRCTHKHDQGCMAVRQVQKSQDDPSTYIVTYLGEHTCKSPSMAPQVIISAMDSRNSSHLISFGADSEKITRETPHPSLKKECDEEVLSNLTTVSSSPAATSNPAVAAPVAPLAGHDHGDVTSGFQAPTSSVEMEFMEGLLEWESLLGVDSDCFFL</sequence>
<dbReference type="InterPro" id="IPR003657">
    <property type="entry name" value="WRKY_dom"/>
</dbReference>
<dbReference type="OrthoDB" id="2021064at2759"/>
<name>A0A804JHA8_MUSAM</name>
<keyword evidence="3" id="KW-0238">DNA-binding</keyword>
<keyword evidence="9" id="KW-1185">Reference proteome</keyword>
<gene>
    <name evidence="7" type="ORF">GSMUA_163350.1</name>
</gene>
<evidence type="ECO:0000313" key="7">
    <source>
        <dbReference type="EMBL" id="CAG1846540.1"/>
    </source>
</evidence>
<proteinExistence type="predicted"/>
<feature type="domain" description="WRKY" evidence="6">
    <location>
        <begin position="117"/>
        <end position="180"/>
    </location>
</feature>
<keyword evidence="4" id="KW-0804">Transcription</keyword>
<dbReference type="Gene3D" id="2.20.25.80">
    <property type="entry name" value="WRKY domain"/>
    <property type="match status" value="1"/>
</dbReference>
<evidence type="ECO:0000313" key="9">
    <source>
        <dbReference type="Proteomes" id="UP000012960"/>
    </source>
</evidence>
<dbReference type="OMA" id="NRKANCR"/>
<evidence type="ECO:0000256" key="5">
    <source>
        <dbReference type="ARBA" id="ARBA00023242"/>
    </source>
</evidence>
<evidence type="ECO:0000256" key="3">
    <source>
        <dbReference type="ARBA" id="ARBA00023125"/>
    </source>
</evidence>
<protein>
    <submittedName>
        <fullName evidence="7">(wild Malaysian banana) hypothetical protein</fullName>
    </submittedName>
</protein>
<dbReference type="InterPro" id="IPR044810">
    <property type="entry name" value="WRKY_plant"/>
</dbReference>
<dbReference type="InterPro" id="IPR036576">
    <property type="entry name" value="WRKY_dom_sf"/>
</dbReference>
<dbReference type="GO" id="GO:0005634">
    <property type="term" value="C:nucleus"/>
    <property type="evidence" value="ECO:0000318"/>
    <property type="project" value="GO_Central"/>
</dbReference>
<dbReference type="PANTHER" id="PTHR32096:SF146">
    <property type="entry name" value="WRKY TRANSCRIPTION FACTOR 19-RELATED"/>
    <property type="match status" value="1"/>
</dbReference>
<dbReference type="SUPFAM" id="SSF118290">
    <property type="entry name" value="WRKY DNA-binding domain"/>
    <property type="match status" value="1"/>
</dbReference>
<dbReference type="Gramene" id="Ma06_t17380.1">
    <property type="protein sequence ID" value="Ma06_p17380.1"/>
    <property type="gene ID" value="Ma06_g17380"/>
</dbReference>
<dbReference type="InParanoid" id="A0A804JHA8"/>
<dbReference type="GO" id="GO:0000976">
    <property type="term" value="F:transcription cis-regulatory region binding"/>
    <property type="evidence" value="ECO:0000318"/>
    <property type="project" value="GO_Central"/>
</dbReference>
<comment type="subcellular location">
    <subcellularLocation>
        <location evidence="1">Nucleus</location>
    </subcellularLocation>
</comment>
<keyword evidence="5" id="KW-0539">Nucleus</keyword>
<dbReference type="SMART" id="SM00774">
    <property type="entry name" value="WRKY"/>
    <property type="match status" value="1"/>
</dbReference>
<evidence type="ECO:0000256" key="2">
    <source>
        <dbReference type="ARBA" id="ARBA00023015"/>
    </source>
</evidence>
<evidence type="ECO:0000256" key="4">
    <source>
        <dbReference type="ARBA" id="ARBA00023163"/>
    </source>
</evidence>
<dbReference type="PANTHER" id="PTHR32096">
    <property type="entry name" value="WRKY TRANSCRIPTION FACTOR 30-RELATED-RELATED"/>
    <property type="match status" value="1"/>
</dbReference>
<reference evidence="7" key="1">
    <citation type="submission" date="2021-03" db="EMBL/GenBank/DDBJ databases">
        <authorList>
            <consortium name="Genoscope - CEA"/>
            <person name="William W."/>
        </authorList>
    </citation>
    <scope>NUCLEOTIDE SEQUENCE</scope>
    <source>
        <strain evidence="7">Doubled-haploid Pahang</strain>
    </source>
</reference>
<dbReference type="FunCoup" id="A0A804JHA8">
    <property type="interactions" value="1321"/>
</dbReference>